<keyword evidence="2 4" id="KW-0472">Membrane</keyword>
<reference evidence="5 6" key="1">
    <citation type="submission" date="2020-08" db="EMBL/GenBank/DDBJ databases">
        <title>Sequencing the genomes of 1000 actinobacteria strains.</title>
        <authorList>
            <person name="Klenk H.-P."/>
        </authorList>
    </citation>
    <scope>NUCLEOTIDE SEQUENCE [LARGE SCALE GENOMIC DNA]</scope>
    <source>
        <strain evidence="5 6">DSM 45298</strain>
    </source>
</reference>
<keyword evidence="4" id="KW-0812">Transmembrane</keyword>
<gene>
    <name evidence="5" type="ORF">BKA16_003555</name>
</gene>
<dbReference type="EMBL" id="JACIFP010000001">
    <property type="protein sequence ID" value="MBB4137003.1"/>
    <property type="molecule type" value="Genomic_DNA"/>
</dbReference>
<sequence>MATTPGDEPTSLDGDDFLAANRARREQIRAGEAAKNVEEATNLDEEPAGDDSDATGTGRVGDRGAGRTLVGVLAALVVVLAVTTAVFGYLAFSGTDDDSGDLDRAGALRDAKEYAAQMLTYDTGKYDDLDRRIREISTPAFADRYITSSQEARKGNDAVQASSKGSAETAGIVSITPNEAVVLVALDNTVTSPQAPALGTGDGPYPSRVKLTLTREGGRWLVSDLDVI</sequence>
<feature type="region of interest" description="Disordered" evidence="3">
    <location>
        <begin position="29"/>
        <end position="60"/>
    </location>
</feature>
<dbReference type="RefSeq" id="WP_183371910.1">
    <property type="nucleotide sequence ID" value="NZ_BAABHL010000126.1"/>
</dbReference>
<keyword evidence="6" id="KW-1185">Reference proteome</keyword>
<feature type="compositionally biased region" description="Acidic residues" evidence="3">
    <location>
        <begin position="41"/>
        <end position="53"/>
    </location>
</feature>
<proteinExistence type="predicted"/>
<evidence type="ECO:0000256" key="1">
    <source>
        <dbReference type="ARBA" id="ARBA00004370"/>
    </source>
</evidence>
<dbReference type="GO" id="GO:0016020">
    <property type="term" value="C:membrane"/>
    <property type="evidence" value="ECO:0007669"/>
    <property type="project" value="UniProtKB-SubCell"/>
</dbReference>
<dbReference type="PANTHER" id="PTHR37042">
    <property type="entry name" value="OUTER MEMBRANE PROTEIN RV1973"/>
    <property type="match status" value="1"/>
</dbReference>
<protein>
    <submittedName>
        <fullName evidence="5">Mce-associated membrane protein</fullName>
    </submittedName>
</protein>
<organism evidence="5 6">
    <name type="scientific">Gordonia humi</name>
    <dbReference type="NCBI Taxonomy" id="686429"/>
    <lineage>
        <taxon>Bacteria</taxon>
        <taxon>Bacillati</taxon>
        <taxon>Actinomycetota</taxon>
        <taxon>Actinomycetes</taxon>
        <taxon>Mycobacteriales</taxon>
        <taxon>Gordoniaceae</taxon>
        <taxon>Gordonia</taxon>
    </lineage>
</organism>
<name>A0A840F3E3_9ACTN</name>
<evidence type="ECO:0000256" key="2">
    <source>
        <dbReference type="ARBA" id="ARBA00023136"/>
    </source>
</evidence>
<comment type="caution">
    <text evidence="5">The sequence shown here is derived from an EMBL/GenBank/DDBJ whole genome shotgun (WGS) entry which is preliminary data.</text>
</comment>
<evidence type="ECO:0000256" key="3">
    <source>
        <dbReference type="SAM" id="MobiDB-lite"/>
    </source>
</evidence>
<feature type="transmembrane region" description="Helical" evidence="4">
    <location>
        <begin position="69"/>
        <end position="92"/>
    </location>
</feature>
<evidence type="ECO:0000313" key="5">
    <source>
        <dbReference type="EMBL" id="MBB4137003.1"/>
    </source>
</evidence>
<keyword evidence="4" id="KW-1133">Transmembrane helix</keyword>
<dbReference type="AlphaFoldDB" id="A0A840F3E3"/>
<evidence type="ECO:0000256" key="4">
    <source>
        <dbReference type="SAM" id="Phobius"/>
    </source>
</evidence>
<comment type="subcellular location">
    <subcellularLocation>
        <location evidence="1">Membrane</location>
    </subcellularLocation>
</comment>
<dbReference type="Proteomes" id="UP000551501">
    <property type="component" value="Unassembled WGS sequence"/>
</dbReference>
<dbReference type="PANTHER" id="PTHR37042:SF4">
    <property type="entry name" value="OUTER MEMBRANE PROTEIN RV1973"/>
    <property type="match status" value="1"/>
</dbReference>
<accession>A0A840F3E3</accession>
<evidence type="ECO:0000313" key="6">
    <source>
        <dbReference type="Proteomes" id="UP000551501"/>
    </source>
</evidence>